<evidence type="ECO:0000256" key="1">
    <source>
        <dbReference type="ARBA" id="ARBA00001964"/>
    </source>
</evidence>
<dbReference type="AlphaFoldDB" id="A0AB39MV49"/>
<feature type="domain" description="Transketolase N-terminal" evidence="4">
    <location>
        <begin position="35"/>
        <end position="266"/>
    </location>
</feature>
<dbReference type="EMBL" id="CP163432">
    <property type="protein sequence ID" value="XDQ08868.1"/>
    <property type="molecule type" value="Genomic_DNA"/>
</dbReference>
<sequence length="283" mass="30670">MSAETPGTAVVADRALADRAYRVREHVLRMGASEHGAHIGGSLSCTDVLVHLYTEVLRLRPDEPDWPGRDRFVLSKGHAAPALYAVLAEIGVIEPEELETYTRQGSRLAGHPLGRLPGVEFPTGSLGHGLSLGAGVALAMRRLGRDSRSFVLLGDGELQEGSVWEAAMLAAQYRLDNLVAVVDRNGLQITGDTEDCVALEPLAERWRSFGWHAVEVDGHDHAALRAVFRDLPAVTDRPTVVVARTVKGRGVALFEGKKKSHSVQLTPRLYQRAKAGLRAGRQS</sequence>
<gene>
    <name evidence="5" type="ORF">AB5J55_04015</name>
</gene>
<evidence type="ECO:0000259" key="4">
    <source>
        <dbReference type="Pfam" id="PF00456"/>
    </source>
</evidence>
<comment type="cofactor">
    <cofactor evidence="1">
        <name>thiamine diphosphate</name>
        <dbReference type="ChEBI" id="CHEBI:58937"/>
    </cofactor>
</comment>
<dbReference type="InterPro" id="IPR005474">
    <property type="entry name" value="Transketolase_N"/>
</dbReference>
<dbReference type="PANTHER" id="PTHR47514">
    <property type="entry name" value="TRANSKETOLASE N-TERMINAL SECTION-RELATED"/>
    <property type="match status" value="1"/>
</dbReference>
<dbReference type="GO" id="GO:0000287">
    <property type="term" value="F:magnesium ion binding"/>
    <property type="evidence" value="ECO:0007669"/>
    <property type="project" value="UniProtKB-ARBA"/>
</dbReference>
<dbReference type="RefSeq" id="WP_369269316.1">
    <property type="nucleotide sequence ID" value="NZ_CP163432.1"/>
</dbReference>
<proteinExistence type="inferred from homology"/>
<dbReference type="CDD" id="cd02012">
    <property type="entry name" value="TPP_TK"/>
    <property type="match status" value="1"/>
</dbReference>
<dbReference type="PANTHER" id="PTHR47514:SF1">
    <property type="entry name" value="TRANSKETOLASE N-TERMINAL SECTION-RELATED"/>
    <property type="match status" value="1"/>
</dbReference>
<keyword evidence="3" id="KW-0786">Thiamine pyrophosphate</keyword>
<comment type="similarity">
    <text evidence="2">Belongs to the transketolase family.</text>
</comment>
<evidence type="ECO:0000313" key="5">
    <source>
        <dbReference type="EMBL" id="XDQ08868.1"/>
    </source>
</evidence>
<dbReference type="InterPro" id="IPR029061">
    <property type="entry name" value="THDP-binding"/>
</dbReference>
<dbReference type="Pfam" id="PF00456">
    <property type="entry name" value="Transketolase_N"/>
    <property type="match status" value="1"/>
</dbReference>
<dbReference type="Gene3D" id="3.40.50.970">
    <property type="match status" value="1"/>
</dbReference>
<dbReference type="SUPFAM" id="SSF52518">
    <property type="entry name" value="Thiamin diphosphate-binding fold (THDP-binding)"/>
    <property type="match status" value="1"/>
</dbReference>
<evidence type="ECO:0000256" key="2">
    <source>
        <dbReference type="ARBA" id="ARBA00007131"/>
    </source>
</evidence>
<reference evidence="5" key="1">
    <citation type="submission" date="2024-07" db="EMBL/GenBank/DDBJ databases">
        <authorList>
            <person name="Yu S.T."/>
        </authorList>
    </citation>
    <scope>NUCLEOTIDE SEQUENCE</scope>
    <source>
        <strain evidence="5">R11</strain>
    </source>
</reference>
<name>A0AB39MV49_9ACTN</name>
<protein>
    <submittedName>
        <fullName evidence="5">Transketolase</fullName>
    </submittedName>
</protein>
<organism evidence="5">
    <name type="scientific">Streptomyces sp. R11</name>
    <dbReference type="NCBI Taxonomy" id="3238625"/>
    <lineage>
        <taxon>Bacteria</taxon>
        <taxon>Bacillati</taxon>
        <taxon>Actinomycetota</taxon>
        <taxon>Actinomycetes</taxon>
        <taxon>Kitasatosporales</taxon>
        <taxon>Streptomycetaceae</taxon>
        <taxon>Streptomyces</taxon>
    </lineage>
</organism>
<evidence type="ECO:0000256" key="3">
    <source>
        <dbReference type="ARBA" id="ARBA00023052"/>
    </source>
</evidence>
<accession>A0AB39MV49</accession>